<feature type="region of interest" description="Disordered" evidence="1">
    <location>
        <begin position="29"/>
        <end position="49"/>
    </location>
</feature>
<name>A0A699WCZ2_TANCI</name>
<feature type="non-terminal residue" evidence="2">
    <location>
        <position position="49"/>
    </location>
</feature>
<dbReference type="EMBL" id="BKCJ011649296">
    <property type="protein sequence ID" value="GFD45475.1"/>
    <property type="molecule type" value="Genomic_DNA"/>
</dbReference>
<feature type="compositionally biased region" description="Basic and acidic residues" evidence="1">
    <location>
        <begin position="40"/>
        <end position="49"/>
    </location>
</feature>
<sequence length="49" mass="5719">MFIEEQPPDYSFPPRFDVYPDDLLEIESDATFDDDSFDSEGEKIKEADL</sequence>
<protein>
    <recommendedName>
        <fullName evidence="3">Reverse transcriptase domain-containing protein</fullName>
    </recommendedName>
</protein>
<feature type="compositionally biased region" description="Acidic residues" evidence="1">
    <location>
        <begin position="29"/>
        <end position="39"/>
    </location>
</feature>
<dbReference type="AlphaFoldDB" id="A0A699WCZ2"/>
<gene>
    <name evidence="2" type="ORF">Tci_917444</name>
</gene>
<reference evidence="2" key="1">
    <citation type="journal article" date="2019" name="Sci. Rep.">
        <title>Draft genome of Tanacetum cinerariifolium, the natural source of mosquito coil.</title>
        <authorList>
            <person name="Yamashiro T."/>
            <person name="Shiraishi A."/>
            <person name="Satake H."/>
            <person name="Nakayama K."/>
        </authorList>
    </citation>
    <scope>NUCLEOTIDE SEQUENCE</scope>
</reference>
<evidence type="ECO:0000313" key="2">
    <source>
        <dbReference type="EMBL" id="GFD45475.1"/>
    </source>
</evidence>
<organism evidence="2">
    <name type="scientific">Tanacetum cinerariifolium</name>
    <name type="common">Dalmatian daisy</name>
    <name type="synonym">Chrysanthemum cinerariifolium</name>
    <dbReference type="NCBI Taxonomy" id="118510"/>
    <lineage>
        <taxon>Eukaryota</taxon>
        <taxon>Viridiplantae</taxon>
        <taxon>Streptophyta</taxon>
        <taxon>Embryophyta</taxon>
        <taxon>Tracheophyta</taxon>
        <taxon>Spermatophyta</taxon>
        <taxon>Magnoliopsida</taxon>
        <taxon>eudicotyledons</taxon>
        <taxon>Gunneridae</taxon>
        <taxon>Pentapetalae</taxon>
        <taxon>asterids</taxon>
        <taxon>campanulids</taxon>
        <taxon>Asterales</taxon>
        <taxon>Asteraceae</taxon>
        <taxon>Asteroideae</taxon>
        <taxon>Anthemideae</taxon>
        <taxon>Anthemidinae</taxon>
        <taxon>Tanacetum</taxon>
    </lineage>
</organism>
<proteinExistence type="predicted"/>
<evidence type="ECO:0000256" key="1">
    <source>
        <dbReference type="SAM" id="MobiDB-lite"/>
    </source>
</evidence>
<comment type="caution">
    <text evidence="2">The sequence shown here is derived from an EMBL/GenBank/DDBJ whole genome shotgun (WGS) entry which is preliminary data.</text>
</comment>
<accession>A0A699WCZ2</accession>
<evidence type="ECO:0008006" key="3">
    <source>
        <dbReference type="Google" id="ProtNLM"/>
    </source>
</evidence>